<dbReference type="PROSITE" id="PS51257">
    <property type="entry name" value="PROKAR_LIPOPROTEIN"/>
    <property type="match status" value="1"/>
</dbReference>
<sequence>MRLYVGWSLMCSWLLACASSQSATSETRNYGFRGNWVWVRGPWEQVKPSRDVDEVIDQLCPAIMSLPLVQKGEYGQEYCGALYLLDGFYHASHPSPLGAMVRVTGRERKQCKPPRYVEDARGQPTTLADFHSHPWGNSPMSQQDRRGPNQLWSIRIQFDTRCRVMKLIPYLDEERPGELYERQGRLWKLIGLIKPEDKESGIVTAVDG</sequence>
<proteinExistence type="predicted"/>
<evidence type="ECO:0000313" key="2">
    <source>
        <dbReference type="EMBL" id="MCY1075991.1"/>
    </source>
</evidence>
<keyword evidence="1" id="KW-0732">Signal</keyword>
<gene>
    <name evidence="2" type="ORF">OV287_16065</name>
</gene>
<dbReference type="EMBL" id="JAPNKA010000001">
    <property type="protein sequence ID" value="MCY1075991.1"/>
    <property type="molecule type" value="Genomic_DNA"/>
</dbReference>
<reference evidence="2 3" key="1">
    <citation type="submission" date="2022-11" db="EMBL/GenBank/DDBJ databases">
        <title>Minimal conservation of predation-associated metabolite biosynthetic gene clusters underscores biosynthetic potential of Myxococcota including descriptions for ten novel species: Archangium lansinium sp. nov., Myxococcus landrumus sp. nov., Nannocystis bai.</title>
        <authorList>
            <person name="Ahearne A."/>
            <person name="Stevens C."/>
            <person name="Phillips K."/>
        </authorList>
    </citation>
    <scope>NUCLEOTIDE SEQUENCE [LARGE SCALE GENOMIC DNA]</scope>
    <source>
        <strain evidence="2 3">MIWBW</strain>
    </source>
</reference>
<keyword evidence="3" id="KW-1185">Reference proteome</keyword>
<feature type="chain" id="PRO_5047372627" description="JAB domain-containing protein" evidence="1">
    <location>
        <begin position="19"/>
        <end position="208"/>
    </location>
</feature>
<comment type="caution">
    <text evidence="2">The sequence shown here is derived from an EMBL/GenBank/DDBJ whole genome shotgun (WGS) entry which is preliminary data.</text>
</comment>
<dbReference type="Proteomes" id="UP001207654">
    <property type="component" value="Unassembled WGS sequence"/>
</dbReference>
<evidence type="ECO:0000256" key="1">
    <source>
        <dbReference type="SAM" id="SignalP"/>
    </source>
</evidence>
<evidence type="ECO:0000313" key="3">
    <source>
        <dbReference type="Proteomes" id="UP001207654"/>
    </source>
</evidence>
<feature type="signal peptide" evidence="1">
    <location>
        <begin position="1"/>
        <end position="18"/>
    </location>
</feature>
<accession>A0ABT4A2W1</accession>
<protein>
    <recommendedName>
        <fullName evidence="4">JAB domain-containing protein</fullName>
    </recommendedName>
</protein>
<evidence type="ECO:0008006" key="4">
    <source>
        <dbReference type="Google" id="ProtNLM"/>
    </source>
</evidence>
<organism evidence="2 3">
    <name type="scientific">Archangium lansingense</name>
    <dbReference type="NCBI Taxonomy" id="2995310"/>
    <lineage>
        <taxon>Bacteria</taxon>
        <taxon>Pseudomonadati</taxon>
        <taxon>Myxococcota</taxon>
        <taxon>Myxococcia</taxon>
        <taxon>Myxococcales</taxon>
        <taxon>Cystobacterineae</taxon>
        <taxon>Archangiaceae</taxon>
        <taxon>Archangium</taxon>
    </lineage>
</organism>
<dbReference type="RefSeq" id="WP_267534901.1">
    <property type="nucleotide sequence ID" value="NZ_JAPNKA010000001.1"/>
</dbReference>
<name>A0ABT4A2W1_9BACT</name>